<feature type="transmembrane region" description="Helical" evidence="8">
    <location>
        <begin position="616"/>
        <end position="641"/>
    </location>
</feature>
<evidence type="ECO:0000256" key="2">
    <source>
        <dbReference type="ARBA" id="ARBA00006434"/>
    </source>
</evidence>
<dbReference type="InterPro" id="IPR001734">
    <property type="entry name" value="Na/solute_symporter"/>
</dbReference>
<feature type="transmembrane region" description="Helical" evidence="8">
    <location>
        <begin position="344"/>
        <end position="372"/>
    </location>
</feature>
<dbReference type="PROSITE" id="PS50283">
    <property type="entry name" value="NA_SOLUT_SYMP_3"/>
    <property type="match status" value="1"/>
</dbReference>
<evidence type="ECO:0000256" key="7">
    <source>
        <dbReference type="RuleBase" id="RU362091"/>
    </source>
</evidence>
<keyword evidence="3" id="KW-0813">Transport</keyword>
<dbReference type="InterPro" id="IPR031155">
    <property type="entry name" value="DUR"/>
</dbReference>
<evidence type="ECO:0000256" key="6">
    <source>
        <dbReference type="ARBA" id="ARBA00023136"/>
    </source>
</evidence>
<evidence type="ECO:0000313" key="9">
    <source>
        <dbReference type="EMBL" id="POS74266.1"/>
    </source>
</evidence>
<dbReference type="FunCoup" id="A0A2P5HVL3">
    <property type="interactions" value="798"/>
</dbReference>
<dbReference type="FunFam" id="1.20.1730.10:FF:000006">
    <property type="entry name" value="Urea active transporter"/>
    <property type="match status" value="1"/>
</dbReference>
<dbReference type="InterPro" id="IPR038377">
    <property type="entry name" value="Na/Glc_symporter_sf"/>
</dbReference>
<sequence length="684" mass="72851">MAGGGGPSSGVVAPPLSQAYGYGIIVGLGFLFALGMILTTWVLKRYNHESQTSEMFNTAGRTVKSGLVASAVVSSWTWAATLLQSSGVAYRYGVSGPFWYASGATVQIILFATLAIELKRRAPNAHTVLEVIRARYGRTTHFVFICFGLFTNILVTLMLVVGGSAVVTSLTGMSTEAACFLLPLGVVIYTMFGGIKATFLTDYVHTVIILVIILIFALTAYATGSELGSPSIVYDRLMAASASHPVEGNAEGSYLTMRSKEGAVFFVINIVGNFGTVFMDNGYYNKAIAASPVHALPGYIIGGLAWFAIPWLCATTMGLSALALEGTPAFPTYPDRMLPADITAGLVLPYAAIGLLGKSGAICTLIMIFMAVTSAFSAQLIAVSSIVTYDIYQTHINPAAPGKRLIAVSHTAVCAYGVIMAGFSVGLYHAGISMGWLYLWMGVMISAAVIPATLTLFWRRQNWIAAAGSPILGLACALIAWTVTCAREFDGVLSIDNLGSNNPMLAGNVVALLSPIVFVPILTFGFGADDYDWSSMAAIKQGDDAYTSDEGRGLEVGGEEQQLPPGVTLMAPEQDMVKLNKASRLAKWLTVVMAVSFLVLWPMPMYGSGYVFSKQFFTGWVTVGIIWIFGSSGAVGIFPLWEGRHSIVRVIKGMVGMKKADAFNEPIEGKVTDVADNASEKDKR</sequence>
<dbReference type="GO" id="GO:0015606">
    <property type="term" value="F:spermidine transmembrane transporter activity"/>
    <property type="evidence" value="ECO:0007669"/>
    <property type="project" value="TreeGrafter"/>
</dbReference>
<dbReference type="Pfam" id="PF00474">
    <property type="entry name" value="SSF"/>
    <property type="match status" value="1"/>
</dbReference>
<evidence type="ECO:0000256" key="1">
    <source>
        <dbReference type="ARBA" id="ARBA00004141"/>
    </source>
</evidence>
<organism evidence="9 10">
    <name type="scientific">Diaporthe helianthi</name>
    <dbReference type="NCBI Taxonomy" id="158607"/>
    <lineage>
        <taxon>Eukaryota</taxon>
        <taxon>Fungi</taxon>
        <taxon>Dikarya</taxon>
        <taxon>Ascomycota</taxon>
        <taxon>Pezizomycotina</taxon>
        <taxon>Sordariomycetes</taxon>
        <taxon>Sordariomycetidae</taxon>
        <taxon>Diaporthales</taxon>
        <taxon>Diaporthaceae</taxon>
        <taxon>Diaporthe</taxon>
    </lineage>
</organism>
<feature type="transmembrane region" description="Helical" evidence="8">
    <location>
        <begin position="173"/>
        <end position="192"/>
    </location>
</feature>
<dbReference type="PANTHER" id="PTHR46154:SF4">
    <property type="entry name" value="UREA ACTIVE TRANSPORTER"/>
    <property type="match status" value="1"/>
</dbReference>
<dbReference type="PANTHER" id="PTHR46154">
    <property type="match status" value="1"/>
</dbReference>
<name>A0A2P5HVL3_DIAHE</name>
<feature type="transmembrane region" description="Helical" evidence="8">
    <location>
        <begin position="504"/>
        <end position="526"/>
    </location>
</feature>
<dbReference type="NCBIfam" id="TIGR00813">
    <property type="entry name" value="sss"/>
    <property type="match status" value="1"/>
</dbReference>
<protein>
    <submittedName>
        <fullName evidence="9">Urea active transporter</fullName>
    </submittedName>
</protein>
<keyword evidence="10" id="KW-1185">Reference proteome</keyword>
<keyword evidence="5 8" id="KW-1133">Transmembrane helix</keyword>
<dbReference type="CDD" id="cd11476">
    <property type="entry name" value="SLC5sbd_DUR3"/>
    <property type="match status" value="1"/>
</dbReference>
<comment type="caution">
    <text evidence="9">The sequence shown here is derived from an EMBL/GenBank/DDBJ whole genome shotgun (WGS) entry which is preliminary data.</text>
</comment>
<feature type="transmembrane region" description="Helical" evidence="8">
    <location>
        <begin position="142"/>
        <end position="167"/>
    </location>
</feature>
<gene>
    <name evidence="9" type="ORF">DHEL01_v207344</name>
</gene>
<feature type="transmembrane region" description="Helical" evidence="8">
    <location>
        <begin position="296"/>
        <end position="324"/>
    </location>
</feature>
<feature type="transmembrane region" description="Helical" evidence="8">
    <location>
        <begin position="63"/>
        <end position="83"/>
    </location>
</feature>
<proteinExistence type="inferred from homology"/>
<dbReference type="EMBL" id="MAVT02000658">
    <property type="protein sequence ID" value="POS74266.1"/>
    <property type="molecule type" value="Genomic_DNA"/>
</dbReference>
<dbReference type="OrthoDB" id="6132759at2759"/>
<feature type="transmembrane region" description="Helical" evidence="8">
    <location>
        <begin position="20"/>
        <end position="43"/>
    </location>
</feature>
<evidence type="ECO:0000256" key="3">
    <source>
        <dbReference type="ARBA" id="ARBA00022448"/>
    </source>
</evidence>
<feature type="transmembrane region" description="Helical" evidence="8">
    <location>
        <begin position="413"/>
        <end position="431"/>
    </location>
</feature>
<evidence type="ECO:0000256" key="4">
    <source>
        <dbReference type="ARBA" id="ARBA00022692"/>
    </source>
</evidence>
<dbReference type="GO" id="GO:0015489">
    <property type="term" value="F:putrescine transmembrane transporter activity"/>
    <property type="evidence" value="ECO:0007669"/>
    <property type="project" value="TreeGrafter"/>
</dbReference>
<dbReference type="STRING" id="158607.A0A2P5HVL3"/>
<feature type="transmembrane region" description="Helical" evidence="8">
    <location>
        <begin position="204"/>
        <end position="224"/>
    </location>
</feature>
<evidence type="ECO:0000256" key="5">
    <source>
        <dbReference type="ARBA" id="ARBA00022989"/>
    </source>
</evidence>
<dbReference type="Gene3D" id="1.20.1730.10">
    <property type="entry name" value="Sodium/glucose cotransporter"/>
    <property type="match status" value="1"/>
</dbReference>
<feature type="transmembrane region" description="Helical" evidence="8">
    <location>
        <begin position="437"/>
        <end position="457"/>
    </location>
</feature>
<accession>A0A2P5HVL3</accession>
<feature type="transmembrane region" description="Helical" evidence="8">
    <location>
        <begin position="98"/>
        <end position="116"/>
    </location>
</feature>
<evidence type="ECO:0000256" key="8">
    <source>
        <dbReference type="SAM" id="Phobius"/>
    </source>
</evidence>
<comment type="subcellular location">
    <subcellularLocation>
        <location evidence="1">Membrane</location>
        <topology evidence="1">Multi-pass membrane protein</topology>
    </subcellularLocation>
</comment>
<dbReference type="GO" id="GO:0005886">
    <property type="term" value="C:plasma membrane"/>
    <property type="evidence" value="ECO:0007669"/>
    <property type="project" value="TreeGrafter"/>
</dbReference>
<dbReference type="Proteomes" id="UP000094444">
    <property type="component" value="Unassembled WGS sequence"/>
</dbReference>
<feature type="transmembrane region" description="Helical" evidence="8">
    <location>
        <begin position="585"/>
        <end position="604"/>
    </location>
</feature>
<evidence type="ECO:0000313" key="10">
    <source>
        <dbReference type="Proteomes" id="UP000094444"/>
    </source>
</evidence>
<feature type="transmembrane region" description="Helical" evidence="8">
    <location>
        <begin position="464"/>
        <end position="484"/>
    </location>
</feature>
<reference evidence="9" key="1">
    <citation type="submission" date="2017-09" db="EMBL/GenBank/DDBJ databases">
        <title>Polyketide synthases of a Diaporthe helianthi virulent isolate.</title>
        <authorList>
            <person name="Baroncelli R."/>
        </authorList>
    </citation>
    <scope>NUCLEOTIDE SEQUENCE [LARGE SCALE GENOMIC DNA]</scope>
    <source>
        <strain evidence="9">7/96</strain>
    </source>
</reference>
<dbReference type="GO" id="GO:0015204">
    <property type="term" value="F:urea transmembrane transporter activity"/>
    <property type="evidence" value="ECO:0007669"/>
    <property type="project" value="InterPro"/>
</dbReference>
<comment type="similarity">
    <text evidence="2 7">Belongs to the sodium:solute symporter (SSF) (TC 2.A.21) family.</text>
</comment>
<keyword evidence="4 8" id="KW-0812">Transmembrane</keyword>
<keyword evidence="6 8" id="KW-0472">Membrane</keyword>
<dbReference type="InParanoid" id="A0A2P5HVL3"/>
<dbReference type="AlphaFoldDB" id="A0A2P5HVL3"/>
<feature type="transmembrane region" description="Helical" evidence="8">
    <location>
        <begin position="263"/>
        <end position="284"/>
    </location>
</feature>